<evidence type="ECO:0000313" key="2">
    <source>
        <dbReference type="Proteomes" id="UP000008974"/>
    </source>
</evidence>
<accession>E1F8F9</accession>
<proteinExistence type="predicted"/>
<reference evidence="1 2" key="1">
    <citation type="journal article" date="2010" name="BMC Genomics">
        <title>Genome analysis and comparative genomics of a Giardia intestinalis assemblage E isolate.</title>
        <authorList>
            <person name="Jerlstrom-Hultqvist J."/>
            <person name="Franzen O."/>
            <person name="Ankarklev J."/>
            <person name="Xu F."/>
            <person name="Nohynkova E."/>
            <person name="Andersson J.O."/>
            <person name="Svard S.G."/>
            <person name="Andersson B."/>
        </authorList>
    </citation>
    <scope>NUCLEOTIDE SEQUENCE [LARGE SCALE GENOMIC DNA]</scope>
    <source>
        <strain evidence="1 2">P15</strain>
    </source>
</reference>
<comment type="caution">
    <text evidence="1">The sequence shown here is derived from an EMBL/GenBank/DDBJ whole genome shotgun (WGS) entry which is preliminary data.</text>
</comment>
<name>E1F8F9_GIAIA</name>
<dbReference type="AlphaFoldDB" id="E1F8F9"/>
<evidence type="ECO:0000313" key="1">
    <source>
        <dbReference type="EMBL" id="EFO61261.1"/>
    </source>
</evidence>
<dbReference type="EMBL" id="ACVC01000234">
    <property type="protein sequence ID" value="EFO61261.1"/>
    <property type="molecule type" value="Genomic_DNA"/>
</dbReference>
<dbReference type="OrthoDB" id="10259935at2759"/>
<organism evidence="1 2">
    <name type="scientific">Giardia intestinalis (strain P15)</name>
    <name type="common">Giardia lamblia</name>
    <dbReference type="NCBI Taxonomy" id="658858"/>
    <lineage>
        <taxon>Eukaryota</taxon>
        <taxon>Metamonada</taxon>
        <taxon>Diplomonadida</taxon>
        <taxon>Hexamitidae</taxon>
        <taxon>Giardiinae</taxon>
        <taxon>Giardia</taxon>
    </lineage>
</organism>
<protein>
    <submittedName>
        <fullName evidence="1">Uncharacterized protein</fullName>
    </submittedName>
</protein>
<dbReference type="Proteomes" id="UP000008974">
    <property type="component" value="Unassembled WGS sequence"/>
</dbReference>
<dbReference type="VEuPathDB" id="GiardiaDB:GLP15_80"/>
<dbReference type="OMA" id="DWPISYP"/>
<sequence>MEVFSFYLVKFISKIVWLRIMLQSKNLLRVLSWLWATNKAYCAMFLKNLPIQQVHLLLLTAPITVKKIYELTKVQLPVLPPLLTNILIPTNLDATSVDFGFESNIYRLQPIAENTCSGDVSTINLFYDGDFDQRSRKLHFLTLETLSIEQWQANVDLFINRLLSQLNNGPYNTIAIDFPVITKVNREDQTHPHNTDWPISYPNVGKWRRKSAWNKLYTAIRDNFRQQWLTSKANTYSSTTSYIIKTTENTRENPFLQLLHIITLFMKESKTRLKYSFNQIELLAIVLNTISTYQWPIPRQSFVQLLEHCTSSAHEIFSLLNQQALLTVATNTSFLNHPKIHFYAAQLLAQACEKKYERHGQIECSGDTINYAHVEAKGRCESQDKPTDRSEK</sequence>
<gene>
    <name evidence="1" type="ORF">GLP15_80</name>
</gene>